<proteinExistence type="predicted"/>
<dbReference type="InterPro" id="IPR011701">
    <property type="entry name" value="MFS"/>
</dbReference>
<feature type="transmembrane region" description="Helical" evidence="4">
    <location>
        <begin position="57"/>
        <end position="83"/>
    </location>
</feature>
<dbReference type="RefSeq" id="WP_188813263.1">
    <property type="nucleotide sequence ID" value="NZ_BMHT01000003.1"/>
</dbReference>
<dbReference type="InterPro" id="IPR036259">
    <property type="entry name" value="MFS_trans_sf"/>
</dbReference>
<keyword evidence="1 4" id="KW-0812">Transmembrane</keyword>
<evidence type="ECO:0000256" key="3">
    <source>
        <dbReference type="ARBA" id="ARBA00023136"/>
    </source>
</evidence>
<feature type="domain" description="Major facilitator superfamily (MFS) profile" evidence="5">
    <location>
        <begin position="1"/>
        <end position="378"/>
    </location>
</feature>
<feature type="transmembrane region" description="Helical" evidence="4">
    <location>
        <begin position="289"/>
        <end position="311"/>
    </location>
</feature>
<dbReference type="Proteomes" id="UP000632273">
    <property type="component" value="Unassembled WGS sequence"/>
</dbReference>
<dbReference type="PROSITE" id="PS50850">
    <property type="entry name" value="MFS"/>
    <property type="match status" value="1"/>
</dbReference>
<feature type="transmembrane region" description="Helical" evidence="4">
    <location>
        <begin position="95"/>
        <end position="113"/>
    </location>
</feature>
<dbReference type="Gene3D" id="1.20.1250.20">
    <property type="entry name" value="MFS general substrate transporter like domains"/>
    <property type="match status" value="2"/>
</dbReference>
<evidence type="ECO:0000256" key="1">
    <source>
        <dbReference type="ARBA" id="ARBA00022692"/>
    </source>
</evidence>
<dbReference type="PANTHER" id="PTHR23539">
    <property type="entry name" value="MFS TRANSPORTER"/>
    <property type="match status" value="1"/>
</dbReference>
<evidence type="ECO:0000313" key="6">
    <source>
        <dbReference type="EMBL" id="GGF07122.1"/>
    </source>
</evidence>
<dbReference type="Pfam" id="PF07690">
    <property type="entry name" value="MFS_1"/>
    <property type="match status" value="1"/>
</dbReference>
<comment type="caution">
    <text evidence="6">The sequence shown here is derived from an EMBL/GenBank/DDBJ whole genome shotgun (WGS) entry which is preliminary data.</text>
</comment>
<accession>A0ABQ1TZY9</accession>
<feature type="transmembrane region" description="Helical" evidence="4">
    <location>
        <begin position="323"/>
        <end position="346"/>
    </location>
</feature>
<evidence type="ECO:0000259" key="5">
    <source>
        <dbReference type="PROSITE" id="PS50850"/>
    </source>
</evidence>
<evidence type="ECO:0000256" key="2">
    <source>
        <dbReference type="ARBA" id="ARBA00022989"/>
    </source>
</evidence>
<feature type="transmembrane region" description="Helical" evidence="4">
    <location>
        <begin position="265"/>
        <end position="283"/>
    </location>
</feature>
<keyword evidence="3 4" id="KW-0472">Membrane</keyword>
<feature type="transmembrane region" description="Helical" evidence="4">
    <location>
        <begin position="233"/>
        <end position="253"/>
    </location>
</feature>
<reference evidence="7" key="1">
    <citation type="journal article" date="2019" name="Int. J. Syst. Evol. Microbiol.">
        <title>The Global Catalogue of Microorganisms (GCM) 10K type strain sequencing project: providing services to taxonomists for standard genome sequencing and annotation.</title>
        <authorList>
            <consortium name="The Broad Institute Genomics Platform"/>
            <consortium name="The Broad Institute Genome Sequencing Center for Infectious Disease"/>
            <person name="Wu L."/>
            <person name="Ma J."/>
        </authorList>
    </citation>
    <scope>NUCLEOTIDE SEQUENCE [LARGE SCALE GENOMIC DNA]</scope>
    <source>
        <strain evidence="7">CGMCC 1.15197</strain>
    </source>
</reference>
<sequence length="411" mass="43653">MADVRDGVGVYLSVYLLTVRNWQPDEIGIVIAVPGLVGILVQPPAGALIDRTKYKRWLLVVASVIIALCCLMIIVSSGFWPVLISQALVGLIQSVYAPAVAAITLGIVGHSLLSKRIGRNESFNHLGNMLAAIICGLIGRFISYEGIFYFSIIQCVLLIAAVFVIREKDIDHNLARGAGEATQTTDVAGVKSLLSNRNILVFTIAMALFHLSNAAILPLVGQKMGLVDKQNSSLYLSAAIIMAQGVMVFVAKFAGTAAENGRKKVLLVAFLLLPVRALLFAFIDNPYVLTGIQLLDGIGAGLFGVISILMIADLSKGTGRFNLLQGVVYSAMGLAVSLSSILAGFVVKNFGYPIGFVTLAGIGGLGSLFFLFVVPETKDIATTQQVDKHSGTASMHDKDTVRQMAADKAGI</sequence>
<evidence type="ECO:0000313" key="7">
    <source>
        <dbReference type="Proteomes" id="UP000632273"/>
    </source>
</evidence>
<feature type="transmembrane region" description="Helical" evidence="4">
    <location>
        <begin position="199"/>
        <end position="221"/>
    </location>
</feature>
<feature type="transmembrane region" description="Helical" evidence="4">
    <location>
        <begin position="125"/>
        <end position="142"/>
    </location>
</feature>
<keyword evidence="2 4" id="KW-1133">Transmembrane helix</keyword>
<evidence type="ECO:0000256" key="4">
    <source>
        <dbReference type="SAM" id="Phobius"/>
    </source>
</evidence>
<feature type="transmembrane region" description="Helical" evidence="4">
    <location>
        <begin position="352"/>
        <end position="374"/>
    </location>
</feature>
<dbReference type="SUPFAM" id="SSF103473">
    <property type="entry name" value="MFS general substrate transporter"/>
    <property type="match status" value="1"/>
</dbReference>
<feature type="transmembrane region" description="Helical" evidence="4">
    <location>
        <begin position="148"/>
        <end position="166"/>
    </location>
</feature>
<organism evidence="6 7">
    <name type="scientific">Hymenobacter cavernae</name>
    <dbReference type="NCBI Taxonomy" id="2044852"/>
    <lineage>
        <taxon>Bacteria</taxon>
        <taxon>Pseudomonadati</taxon>
        <taxon>Bacteroidota</taxon>
        <taxon>Cytophagia</taxon>
        <taxon>Cytophagales</taxon>
        <taxon>Hymenobacteraceae</taxon>
        <taxon>Hymenobacter</taxon>
    </lineage>
</organism>
<keyword evidence="7" id="KW-1185">Reference proteome</keyword>
<dbReference type="EMBL" id="BMHT01000003">
    <property type="protein sequence ID" value="GGF07122.1"/>
    <property type="molecule type" value="Genomic_DNA"/>
</dbReference>
<protein>
    <submittedName>
        <fullName evidence="6">MFS transporter</fullName>
    </submittedName>
</protein>
<name>A0ABQ1TZY9_9BACT</name>
<gene>
    <name evidence="6" type="ORF">GCM10011383_17730</name>
</gene>
<dbReference type="InterPro" id="IPR020846">
    <property type="entry name" value="MFS_dom"/>
</dbReference>
<feature type="transmembrane region" description="Helical" evidence="4">
    <location>
        <begin position="27"/>
        <end position="45"/>
    </location>
</feature>
<dbReference type="PANTHER" id="PTHR23539:SF1">
    <property type="entry name" value="MAJOR FACILITATOR SUPERFAMILY (MFS) PROFILE DOMAIN-CONTAINING PROTEIN"/>
    <property type="match status" value="1"/>
</dbReference>